<dbReference type="CDD" id="cd04301">
    <property type="entry name" value="NAT_SF"/>
    <property type="match status" value="1"/>
</dbReference>
<dbReference type="SUPFAM" id="SSF55729">
    <property type="entry name" value="Acyl-CoA N-acyltransferases (Nat)"/>
    <property type="match status" value="1"/>
</dbReference>
<dbReference type="PATRIC" id="fig|270351.6.peg.6251"/>
<evidence type="ECO:0000313" key="3">
    <source>
        <dbReference type="Proteomes" id="UP000035929"/>
    </source>
</evidence>
<proteinExistence type="predicted"/>
<dbReference type="Proteomes" id="UP000035929">
    <property type="component" value="Unassembled WGS sequence"/>
</dbReference>
<dbReference type="InterPro" id="IPR000182">
    <property type="entry name" value="GNAT_dom"/>
</dbReference>
<comment type="caution">
    <text evidence="2">The sequence shown here is derived from an EMBL/GenBank/DDBJ whole genome shotgun (WGS) entry which is preliminary data.</text>
</comment>
<dbReference type="AlphaFoldDB" id="A0A0J6SVP8"/>
<dbReference type="GO" id="GO:0016747">
    <property type="term" value="F:acyltransferase activity, transferring groups other than amino-acyl groups"/>
    <property type="evidence" value="ECO:0007669"/>
    <property type="project" value="InterPro"/>
</dbReference>
<dbReference type="Pfam" id="PF00583">
    <property type="entry name" value="Acetyltransf_1"/>
    <property type="match status" value="1"/>
</dbReference>
<reference evidence="2 3" key="1">
    <citation type="submission" date="2015-03" db="EMBL/GenBank/DDBJ databases">
        <title>Genome sequencing of Methylobacterium aquaticum DSM16371 type strain.</title>
        <authorList>
            <person name="Chaudhry V."/>
            <person name="Patil P.B."/>
        </authorList>
    </citation>
    <scope>NUCLEOTIDE SEQUENCE [LARGE SCALE GENOMIC DNA]</scope>
    <source>
        <strain evidence="2 3">DSM 16371</strain>
    </source>
</reference>
<keyword evidence="2" id="KW-0808">Transferase</keyword>
<gene>
    <name evidence="2" type="ORF">VP06_07820</name>
</gene>
<dbReference type="InterPro" id="IPR016181">
    <property type="entry name" value="Acyl_CoA_acyltransferase"/>
</dbReference>
<name>A0A0J6SVP8_9HYPH</name>
<evidence type="ECO:0000313" key="2">
    <source>
        <dbReference type="EMBL" id="KMO37592.1"/>
    </source>
</evidence>
<protein>
    <submittedName>
        <fullName evidence="2">Acetyltransferase</fullName>
    </submittedName>
</protein>
<dbReference type="PROSITE" id="PS51186">
    <property type="entry name" value="GNAT"/>
    <property type="match status" value="1"/>
</dbReference>
<organism evidence="2 3">
    <name type="scientific">Methylobacterium aquaticum</name>
    <dbReference type="NCBI Taxonomy" id="270351"/>
    <lineage>
        <taxon>Bacteria</taxon>
        <taxon>Pseudomonadati</taxon>
        <taxon>Pseudomonadota</taxon>
        <taxon>Alphaproteobacteria</taxon>
        <taxon>Hyphomicrobiales</taxon>
        <taxon>Methylobacteriaceae</taxon>
        <taxon>Methylobacterium</taxon>
    </lineage>
</organism>
<evidence type="ECO:0000259" key="1">
    <source>
        <dbReference type="PROSITE" id="PS51186"/>
    </source>
</evidence>
<sequence length="146" mass="16872">MDWTLHIEAEPNAEVLNRILEPLSAYNKMSVGPGNWEKWAVTVRDRENAIVGGSWGEIGYDFLKVELLALGRARNRSLGRRLMTLAEEAAVERGLRGIWLDTWTFQAPNFYRKLGFEECGRISDYPPGHDRIFFVKYLRAADRDRE</sequence>
<dbReference type="EMBL" id="LABX01000055">
    <property type="protein sequence ID" value="KMO37592.1"/>
    <property type="molecule type" value="Genomic_DNA"/>
</dbReference>
<feature type="domain" description="N-acetyltransferase" evidence="1">
    <location>
        <begin position="1"/>
        <end position="139"/>
    </location>
</feature>
<dbReference type="Gene3D" id="3.40.630.30">
    <property type="match status" value="1"/>
</dbReference>
<accession>A0A0J6SVP8</accession>